<dbReference type="OrthoDB" id="9759185at2"/>
<protein>
    <recommendedName>
        <fullName evidence="7">Flagellar biosynthesis protein FlhA</fullName>
    </recommendedName>
</protein>
<evidence type="ECO:0000256" key="5">
    <source>
        <dbReference type="ARBA" id="ARBA00022989"/>
    </source>
</evidence>
<dbReference type="Pfam" id="PF00771">
    <property type="entry name" value="FHIPEP"/>
    <property type="match status" value="1"/>
</dbReference>
<proteinExistence type="inferred from homology"/>
<dbReference type="Gene3D" id="3.40.30.60">
    <property type="entry name" value="FHIPEP family, domain 1"/>
    <property type="match status" value="1"/>
</dbReference>
<keyword evidence="7" id="KW-1005">Bacterial flagellum biogenesis</keyword>
<dbReference type="InterPro" id="IPR001712">
    <property type="entry name" value="T3SS_FHIPEP"/>
</dbReference>
<keyword evidence="8" id="KW-0282">Flagellum</keyword>
<dbReference type="PANTHER" id="PTHR30161">
    <property type="entry name" value="FLAGELLAR EXPORT PROTEIN, MEMBRANE FLHA SUBUNIT-RELATED"/>
    <property type="match status" value="1"/>
</dbReference>
<dbReference type="PIRSF" id="PIRSF005419">
    <property type="entry name" value="FlhA"/>
    <property type="match status" value="1"/>
</dbReference>
<dbReference type="InterPro" id="IPR006301">
    <property type="entry name" value="FlhA"/>
</dbReference>
<evidence type="ECO:0000256" key="7">
    <source>
        <dbReference type="RuleBase" id="RU364093"/>
    </source>
</evidence>
<comment type="caution">
    <text evidence="7">Lacks conserved residue(s) required for the propagation of feature annotation.</text>
</comment>
<sequence>MARFADKGIISELAGSSSAMMALGVIGILMVMMIPLPTLLLDILLSFSITISIMILLMAMYVLKPLDFSIFPSILLVVTLLRLSLNVASTRMILLHGNEGTTAAGQVIHAFGTFVVGGNYVVGLIVFMVLVLINFIVITKGSTRVAEVAARFTLDAMPGKQMSIDADLNAGLISDTDARRRRGELEKETNFYGAMDGASKFVRGDAVAGIVITLINIIGGLVVGVMQKGMPVIDAAKNYTLLTVGDGLVTQIPALIVSTAAGMLVTRSAASSDLGQELHHQLKIQPKAIATAAGIILVFAFIPGMPKVSFLLVSAGIGYLAYKFYRTKETSQDIEEESIPALPEEEEPEDLLTPLDVLALEVGYGLIPLVDTSQGGELLQRIKTMRKQLALEMGFIVPAIHIRDNLQLGPNHYSFILKGVEIARGELMLGHFMAIKTDDQSFKIKGIETKEPAFGLPAVWIAEREKESVTSKGYVVVDPPTVITTHLMEIIKLHADELIGRKEVQALMENLSKTYPKVIDEIVPKTVPYGILQKVVQRLLRERVSIRDLYSIIETLADYVPMTKNVDLLTGYVRQALARTITKQYLDQSGGLTVMMISPDIEDTISQSVQHTEHESYINPDPVMIRKLVNNVQKLINPFTAKGLQPIILCSPSIRIHLRNIMEKFFPSIVVISHNEVMRETAIKSLGMVEL</sequence>
<evidence type="ECO:0000256" key="6">
    <source>
        <dbReference type="ARBA" id="ARBA00023136"/>
    </source>
</evidence>
<keyword evidence="7" id="KW-0653">Protein transport</keyword>
<dbReference type="InterPro" id="IPR042196">
    <property type="entry name" value="FHIPEP_4"/>
</dbReference>
<evidence type="ECO:0000256" key="3">
    <source>
        <dbReference type="ARBA" id="ARBA00022475"/>
    </source>
</evidence>
<name>A0A1H7XNR7_9BACT</name>
<feature type="transmembrane region" description="Helical" evidence="7">
    <location>
        <begin position="12"/>
        <end position="34"/>
    </location>
</feature>
<feature type="transmembrane region" description="Helical" evidence="7">
    <location>
        <begin position="108"/>
        <end position="137"/>
    </location>
</feature>
<dbReference type="GO" id="GO:0044780">
    <property type="term" value="P:bacterial-type flagellum assembly"/>
    <property type="evidence" value="ECO:0007669"/>
    <property type="project" value="InterPro"/>
</dbReference>
<keyword evidence="8" id="KW-0969">Cilium</keyword>
<keyword evidence="9" id="KW-1185">Reference proteome</keyword>
<keyword evidence="5 7" id="KW-1133">Transmembrane helix</keyword>
<keyword evidence="7" id="KW-1006">Bacterial flagellum protein export</keyword>
<comment type="similarity">
    <text evidence="2 7">Belongs to the FHIPEP (flagella/HR/invasion proteins export pore) family.</text>
</comment>
<dbReference type="Proteomes" id="UP000198744">
    <property type="component" value="Unassembled WGS sequence"/>
</dbReference>
<accession>A0A1H7XNR7</accession>
<feature type="transmembrane region" description="Helical" evidence="7">
    <location>
        <begin position="40"/>
        <end position="63"/>
    </location>
</feature>
<evidence type="ECO:0000256" key="1">
    <source>
        <dbReference type="ARBA" id="ARBA00004651"/>
    </source>
</evidence>
<dbReference type="Gene3D" id="3.40.50.12790">
    <property type="entry name" value="FHIPEP family, domain 4"/>
    <property type="match status" value="1"/>
</dbReference>
<gene>
    <name evidence="7" type="primary">flhA</name>
    <name evidence="8" type="ORF">SAMN04489760_11182</name>
</gene>
<keyword evidence="7" id="KW-0813">Transport</keyword>
<dbReference type="PANTHER" id="PTHR30161:SF1">
    <property type="entry name" value="FLAGELLAR BIOSYNTHESIS PROTEIN FLHA-RELATED"/>
    <property type="match status" value="1"/>
</dbReference>
<dbReference type="EMBL" id="FOBS01000011">
    <property type="protein sequence ID" value="SEM35436.1"/>
    <property type="molecule type" value="Genomic_DNA"/>
</dbReference>
<dbReference type="InterPro" id="IPR042194">
    <property type="entry name" value="FHIPEP_1"/>
</dbReference>
<comment type="subcellular location">
    <subcellularLocation>
        <location evidence="1 7">Cell membrane</location>
        <topology evidence="1 7">Multi-pass membrane protein</topology>
    </subcellularLocation>
</comment>
<evidence type="ECO:0000313" key="8">
    <source>
        <dbReference type="EMBL" id="SEM35436.1"/>
    </source>
</evidence>
<dbReference type="InterPro" id="IPR025505">
    <property type="entry name" value="FHIPEP_CS"/>
</dbReference>
<dbReference type="STRING" id="43775.SAMN04489760_11182"/>
<feature type="transmembrane region" description="Helical" evidence="7">
    <location>
        <begin position="206"/>
        <end position="227"/>
    </location>
</feature>
<keyword evidence="6 7" id="KW-0472">Membrane</keyword>
<reference evidence="8 9" key="1">
    <citation type="submission" date="2016-10" db="EMBL/GenBank/DDBJ databases">
        <authorList>
            <person name="de Groot N.N."/>
        </authorList>
    </citation>
    <scope>NUCLEOTIDE SEQUENCE [LARGE SCALE GENOMIC DNA]</scope>
    <source>
        <strain evidence="8 9">DSM 8423</strain>
    </source>
</reference>
<evidence type="ECO:0000256" key="4">
    <source>
        <dbReference type="ARBA" id="ARBA00022692"/>
    </source>
</evidence>
<organism evidence="8 9">
    <name type="scientific">Syntrophus gentianae</name>
    <dbReference type="NCBI Taxonomy" id="43775"/>
    <lineage>
        <taxon>Bacteria</taxon>
        <taxon>Pseudomonadati</taxon>
        <taxon>Thermodesulfobacteriota</taxon>
        <taxon>Syntrophia</taxon>
        <taxon>Syntrophales</taxon>
        <taxon>Syntrophaceae</taxon>
        <taxon>Syntrophus</taxon>
    </lineage>
</organism>
<dbReference type="RefSeq" id="WP_093883424.1">
    <property type="nucleotide sequence ID" value="NZ_FOBS01000011.1"/>
</dbReference>
<dbReference type="InterPro" id="IPR042193">
    <property type="entry name" value="FHIPEP_3"/>
</dbReference>
<dbReference type="GO" id="GO:0009306">
    <property type="term" value="P:protein secretion"/>
    <property type="evidence" value="ECO:0007669"/>
    <property type="project" value="InterPro"/>
</dbReference>
<dbReference type="Gene3D" id="1.10.8.540">
    <property type="entry name" value="FHIPEP family, domain 3"/>
    <property type="match status" value="1"/>
</dbReference>
<evidence type="ECO:0000313" key="9">
    <source>
        <dbReference type="Proteomes" id="UP000198744"/>
    </source>
</evidence>
<feature type="transmembrane region" description="Helical" evidence="7">
    <location>
        <begin position="247"/>
        <end position="265"/>
    </location>
</feature>
<keyword evidence="4 7" id="KW-0812">Transmembrane</keyword>
<dbReference type="AlphaFoldDB" id="A0A1H7XNR7"/>
<keyword evidence="8" id="KW-0966">Cell projection</keyword>
<dbReference type="GO" id="GO:0005886">
    <property type="term" value="C:plasma membrane"/>
    <property type="evidence" value="ECO:0007669"/>
    <property type="project" value="UniProtKB-SubCell"/>
</dbReference>
<dbReference type="NCBIfam" id="TIGR01398">
    <property type="entry name" value="FlhA"/>
    <property type="match status" value="1"/>
</dbReference>
<dbReference type="PROSITE" id="PS00994">
    <property type="entry name" value="FHIPEP"/>
    <property type="match status" value="1"/>
</dbReference>
<feature type="transmembrane region" description="Helical" evidence="7">
    <location>
        <begin position="70"/>
        <end position="88"/>
    </location>
</feature>
<evidence type="ECO:0000256" key="2">
    <source>
        <dbReference type="ARBA" id="ARBA00008835"/>
    </source>
</evidence>
<dbReference type="PRINTS" id="PR00949">
    <property type="entry name" value="TYPE3IMAPROT"/>
</dbReference>
<comment type="function">
    <text evidence="7">Required for formation of the rod structure of the flagellar apparatus. Together with FliI and FliH, may constitute the export apparatus of flagellin.</text>
</comment>
<keyword evidence="3 7" id="KW-1003">Cell membrane</keyword>